<dbReference type="GO" id="GO:0009396">
    <property type="term" value="P:folic acid-containing compound biosynthetic process"/>
    <property type="evidence" value="ECO:0007669"/>
    <property type="project" value="TreeGrafter"/>
</dbReference>
<evidence type="ECO:0000256" key="1">
    <source>
        <dbReference type="ARBA" id="ARBA00010638"/>
    </source>
</evidence>
<comment type="cofactor">
    <cofactor evidence="7">
        <name>Mg(2+)</name>
        <dbReference type="ChEBI" id="CHEBI:18420"/>
    </cofactor>
</comment>
<evidence type="ECO:0000256" key="2">
    <source>
        <dbReference type="ARBA" id="ARBA00022741"/>
    </source>
</evidence>
<evidence type="ECO:0000256" key="5">
    <source>
        <dbReference type="ARBA" id="ARBA00038966"/>
    </source>
</evidence>
<evidence type="ECO:0000256" key="6">
    <source>
        <dbReference type="PIRSR" id="PIRSR006806-1"/>
    </source>
</evidence>
<dbReference type="Proteomes" id="UP001432322">
    <property type="component" value="Unassembled WGS sequence"/>
</dbReference>
<comment type="caution">
    <text evidence="8">The sequence shown here is derived from an EMBL/GenBank/DDBJ whole genome shotgun (WGS) entry which is preliminary data.</text>
</comment>
<dbReference type="PANTHER" id="PTHR23407:SF1">
    <property type="entry name" value="5-FORMYLTETRAHYDROFOLATE CYCLO-LIGASE"/>
    <property type="match status" value="1"/>
</dbReference>
<dbReference type="InterPro" id="IPR002698">
    <property type="entry name" value="FTHF_cligase"/>
</dbReference>
<keyword evidence="2 6" id="KW-0547">Nucleotide-binding</keyword>
<dbReference type="NCBIfam" id="TIGR02727">
    <property type="entry name" value="MTHFS_bact"/>
    <property type="match status" value="1"/>
</dbReference>
<dbReference type="InterPro" id="IPR024185">
    <property type="entry name" value="FTHF_cligase-like_sf"/>
</dbReference>
<reference evidence="8" key="1">
    <citation type="submission" date="2023-10" db="EMBL/GenBank/DDBJ databases">
        <title>Genome assembly of Pristionchus species.</title>
        <authorList>
            <person name="Yoshida K."/>
            <person name="Sommer R.J."/>
        </authorList>
    </citation>
    <scope>NUCLEOTIDE SEQUENCE</scope>
    <source>
        <strain evidence="8">RS5133</strain>
    </source>
</reference>
<comment type="catalytic activity">
    <reaction evidence="4 7">
        <text>(6S)-5-formyl-5,6,7,8-tetrahydrofolate + ATP = (6R)-5,10-methenyltetrahydrofolate + ADP + phosphate</text>
        <dbReference type="Rhea" id="RHEA:10488"/>
        <dbReference type="ChEBI" id="CHEBI:30616"/>
        <dbReference type="ChEBI" id="CHEBI:43474"/>
        <dbReference type="ChEBI" id="CHEBI:57455"/>
        <dbReference type="ChEBI" id="CHEBI:57457"/>
        <dbReference type="ChEBI" id="CHEBI:456216"/>
        <dbReference type="EC" id="6.3.3.2"/>
    </reaction>
</comment>
<evidence type="ECO:0000256" key="3">
    <source>
        <dbReference type="ARBA" id="ARBA00022840"/>
    </source>
</evidence>
<dbReference type="PANTHER" id="PTHR23407">
    <property type="entry name" value="ATPASE INHIBITOR/5-FORMYLTETRAHYDROFOLATE CYCLO-LIGASE"/>
    <property type="match status" value="1"/>
</dbReference>
<dbReference type="PIRSF" id="PIRSF006806">
    <property type="entry name" value="FTHF_cligase"/>
    <property type="match status" value="1"/>
</dbReference>
<dbReference type="SUPFAM" id="SSF100950">
    <property type="entry name" value="NagB/RpiA/CoA transferase-like"/>
    <property type="match status" value="1"/>
</dbReference>
<dbReference type="GO" id="GO:0005739">
    <property type="term" value="C:mitochondrion"/>
    <property type="evidence" value="ECO:0007669"/>
    <property type="project" value="TreeGrafter"/>
</dbReference>
<evidence type="ECO:0000313" key="9">
    <source>
        <dbReference type="Proteomes" id="UP001432322"/>
    </source>
</evidence>
<comment type="similarity">
    <text evidence="1 7">Belongs to the 5-formyltetrahydrofolate cyclo-ligase family.</text>
</comment>
<organism evidence="8 9">
    <name type="scientific">Pristionchus fissidentatus</name>
    <dbReference type="NCBI Taxonomy" id="1538716"/>
    <lineage>
        <taxon>Eukaryota</taxon>
        <taxon>Metazoa</taxon>
        <taxon>Ecdysozoa</taxon>
        <taxon>Nematoda</taxon>
        <taxon>Chromadorea</taxon>
        <taxon>Rhabditida</taxon>
        <taxon>Rhabditina</taxon>
        <taxon>Diplogasteromorpha</taxon>
        <taxon>Diplogasteroidea</taxon>
        <taxon>Neodiplogasteridae</taxon>
        <taxon>Pristionchus</taxon>
    </lineage>
</organism>
<keyword evidence="9" id="KW-1185">Reference proteome</keyword>
<feature type="non-terminal residue" evidence="8">
    <location>
        <position position="1"/>
    </location>
</feature>
<feature type="binding site" evidence="6">
    <location>
        <begin position="15"/>
        <end position="19"/>
    </location>
    <ligand>
        <name>ATP</name>
        <dbReference type="ChEBI" id="CHEBI:30616"/>
    </ligand>
</feature>
<dbReference type="AlphaFoldDB" id="A0AAV5W9J5"/>
<dbReference type="GO" id="GO:0046872">
    <property type="term" value="F:metal ion binding"/>
    <property type="evidence" value="ECO:0007669"/>
    <property type="project" value="UniProtKB-KW"/>
</dbReference>
<dbReference type="GO" id="GO:0035999">
    <property type="term" value="P:tetrahydrofolate interconversion"/>
    <property type="evidence" value="ECO:0007669"/>
    <property type="project" value="TreeGrafter"/>
</dbReference>
<keyword evidence="3 6" id="KW-0067">ATP-binding</keyword>
<protein>
    <recommendedName>
        <fullName evidence="5 7">5-formyltetrahydrofolate cyclo-ligase</fullName>
        <ecNumber evidence="5 7">6.3.3.2</ecNumber>
    </recommendedName>
</protein>
<dbReference type="EC" id="6.3.3.2" evidence="5 7"/>
<feature type="binding site" evidence="6">
    <location>
        <position position="61"/>
    </location>
    <ligand>
        <name>substrate</name>
    </ligand>
</feature>
<evidence type="ECO:0000313" key="8">
    <source>
        <dbReference type="EMBL" id="GMT28541.1"/>
    </source>
</evidence>
<sequence>AGHLVNVDMASSALKKLMRKEMSKSISKLSKEEIENQSTIILTKIRNVDWFNHSSVVGVFVSTHGEVITDPIIDLLLNLKKEVYIPHFTKSNNNMIFVKLTSSHWKEGLSPTVWNIRQHSSVESSNKLHIPIDLLIMPGVSFSTSTDGRINRLGHGMGYFDRFLNQQMQLHGRLPYLVGLSLREQIVDTVPIEDHDVPLDCLVYAA</sequence>
<name>A0AAV5W9J5_9BILA</name>
<dbReference type="InterPro" id="IPR037171">
    <property type="entry name" value="NagB/RpiA_transferase-like"/>
</dbReference>
<dbReference type="Gene3D" id="3.40.50.10420">
    <property type="entry name" value="NagB/RpiA/CoA transferase-like"/>
    <property type="match status" value="1"/>
</dbReference>
<feature type="binding site" evidence="6">
    <location>
        <position position="66"/>
    </location>
    <ligand>
        <name>substrate</name>
    </ligand>
</feature>
<dbReference type="GO" id="GO:0005524">
    <property type="term" value="F:ATP binding"/>
    <property type="evidence" value="ECO:0007669"/>
    <property type="project" value="UniProtKB-KW"/>
</dbReference>
<gene>
    <name evidence="8" type="ORF">PFISCL1PPCAC_19838</name>
</gene>
<proteinExistence type="inferred from homology"/>
<accession>A0AAV5W9J5</accession>
<keyword evidence="7" id="KW-0479">Metal-binding</keyword>
<dbReference type="EMBL" id="BTSY01000005">
    <property type="protein sequence ID" value="GMT28541.1"/>
    <property type="molecule type" value="Genomic_DNA"/>
</dbReference>
<dbReference type="GO" id="GO:0030272">
    <property type="term" value="F:5-formyltetrahydrofolate cyclo-ligase activity"/>
    <property type="evidence" value="ECO:0007669"/>
    <property type="project" value="UniProtKB-EC"/>
</dbReference>
<evidence type="ECO:0000256" key="4">
    <source>
        <dbReference type="ARBA" id="ARBA00036539"/>
    </source>
</evidence>
<keyword evidence="7" id="KW-0460">Magnesium</keyword>
<evidence type="ECO:0000256" key="7">
    <source>
        <dbReference type="RuleBase" id="RU361279"/>
    </source>
</evidence>
<dbReference type="Pfam" id="PF01812">
    <property type="entry name" value="5-FTHF_cyc-lig"/>
    <property type="match status" value="1"/>
</dbReference>